<evidence type="ECO:0000313" key="21">
    <source>
        <dbReference type="EMBL" id="ODN68646.1"/>
    </source>
</evidence>
<accession>A0A1E3GYM5</accession>
<dbReference type="InterPro" id="IPR002078">
    <property type="entry name" value="Sigma_54_int"/>
</dbReference>
<keyword evidence="13" id="KW-0535">Nitrogen fixation</keyword>
<dbReference type="SMART" id="SM00448">
    <property type="entry name" value="REC"/>
    <property type="match status" value="1"/>
</dbReference>
<feature type="modified residue" description="4-aspartylphosphate" evidence="17">
    <location>
        <position position="56"/>
    </location>
</feature>
<dbReference type="InterPro" id="IPR009057">
    <property type="entry name" value="Homeodomain-like_sf"/>
</dbReference>
<feature type="domain" description="Response regulatory" evidence="20">
    <location>
        <begin position="4"/>
        <end position="121"/>
    </location>
</feature>
<dbReference type="Pfam" id="PF00158">
    <property type="entry name" value="Sigma54_activat"/>
    <property type="match status" value="1"/>
</dbReference>
<dbReference type="Pfam" id="PF02954">
    <property type="entry name" value="HTH_8"/>
    <property type="match status" value="1"/>
</dbReference>
<evidence type="ECO:0000256" key="6">
    <source>
        <dbReference type="ARBA" id="ARBA00022741"/>
    </source>
</evidence>
<dbReference type="GO" id="GO:0000160">
    <property type="term" value="P:phosphorelay signal transduction system"/>
    <property type="evidence" value="ECO:0007669"/>
    <property type="project" value="UniProtKB-KW"/>
</dbReference>
<keyword evidence="5 17" id="KW-0597">Phosphoprotein</keyword>
<dbReference type="AlphaFoldDB" id="A0A1E3GYM5"/>
<dbReference type="Proteomes" id="UP000094622">
    <property type="component" value="Unassembled WGS sequence"/>
</dbReference>
<organism evidence="21 22">
    <name type="scientific">Methylobrevis pamukkalensis</name>
    <dbReference type="NCBI Taxonomy" id="1439726"/>
    <lineage>
        <taxon>Bacteria</taxon>
        <taxon>Pseudomonadati</taxon>
        <taxon>Pseudomonadota</taxon>
        <taxon>Alphaproteobacteria</taxon>
        <taxon>Hyphomicrobiales</taxon>
        <taxon>Pleomorphomonadaceae</taxon>
        <taxon>Methylobrevis</taxon>
    </lineage>
</organism>
<keyword evidence="8" id="KW-0902">Two-component regulatory system</keyword>
<dbReference type="SUPFAM" id="SSF52172">
    <property type="entry name" value="CheY-like"/>
    <property type="match status" value="1"/>
</dbReference>
<evidence type="ECO:0000256" key="16">
    <source>
        <dbReference type="ARBA" id="ARBA00043886"/>
    </source>
</evidence>
<keyword evidence="7" id="KW-0067">ATP-binding</keyword>
<keyword evidence="12" id="KW-0804">Transcription</keyword>
<dbReference type="OrthoDB" id="9762726at2"/>
<comment type="caution">
    <text evidence="21">The sequence shown here is derived from an EMBL/GenBank/DDBJ whole genome shotgun (WGS) entry which is preliminary data.</text>
</comment>
<evidence type="ECO:0000259" key="19">
    <source>
        <dbReference type="PROSITE" id="PS50045"/>
    </source>
</evidence>
<dbReference type="InterPro" id="IPR001789">
    <property type="entry name" value="Sig_transdc_resp-reg_receiver"/>
</dbReference>
<evidence type="ECO:0000256" key="15">
    <source>
        <dbReference type="ARBA" id="ARBA00031910"/>
    </source>
</evidence>
<keyword evidence="22" id="KW-1185">Reference proteome</keyword>
<evidence type="ECO:0000313" key="22">
    <source>
        <dbReference type="Proteomes" id="UP000094622"/>
    </source>
</evidence>
<evidence type="ECO:0000256" key="9">
    <source>
        <dbReference type="ARBA" id="ARBA00023015"/>
    </source>
</evidence>
<keyword evidence="11" id="KW-0010">Activator</keyword>
<dbReference type="GO" id="GO:0005737">
    <property type="term" value="C:cytoplasm"/>
    <property type="evidence" value="ECO:0007669"/>
    <property type="project" value="UniProtKB-SubCell"/>
</dbReference>
<dbReference type="RefSeq" id="WP_069308234.1">
    <property type="nucleotide sequence ID" value="NZ_MCRJ01000149.1"/>
</dbReference>
<reference evidence="21 22" key="1">
    <citation type="submission" date="2016-07" db="EMBL/GenBank/DDBJ databases">
        <title>Draft Genome Sequence of Methylobrevis pamukkalensis PK2.</title>
        <authorList>
            <person name="Vasilenko O.V."/>
            <person name="Doronina N.V."/>
            <person name="Shmareva M.N."/>
            <person name="Tarlachkov S.V."/>
            <person name="Mustakhimov I."/>
            <person name="Trotsenko Y.A."/>
        </authorList>
    </citation>
    <scope>NUCLEOTIDE SEQUENCE [LARGE SCALE GENOMIC DNA]</scope>
    <source>
        <strain evidence="21 22">PK2</strain>
    </source>
</reference>
<dbReference type="PROSITE" id="PS00675">
    <property type="entry name" value="SIGMA54_INTERACT_1"/>
    <property type="match status" value="1"/>
</dbReference>
<dbReference type="Gene3D" id="3.40.50.300">
    <property type="entry name" value="P-loop containing nucleotide triphosphate hydrolases"/>
    <property type="match status" value="1"/>
</dbReference>
<dbReference type="Gene3D" id="3.40.50.2300">
    <property type="match status" value="1"/>
</dbReference>
<comment type="subcellular location">
    <subcellularLocation>
        <location evidence="1">Cytoplasm</location>
    </subcellularLocation>
</comment>
<keyword evidence="3" id="KW-0963">Cytoplasm</keyword>
<evidence type="ECO:0000256" key="17">
    <source>
        <dbReference type="PROSITE-ProRule" id="PRU00169"/>
    </source>
</evidence>
<dbReference type="Gene3D" id="1.10.8.60">
    <property type="match status" value="1"/>
</dbReference>
<keyword evidence="9" id="KW-0805">Transcription regulation</keyword>
<evidence type="ECO:0000256" key="18">
    <source>
        <dbReference type="SAM" id="MobiDB-lite"/>
    </source>
</evidence>
<dbReference type="PATRIC" id="fig|1439726.3.peg.4285"/>
<dbReference type="InterPro" id="IPR027417">
    <property type="entry name" value="P-loop_NTPase"/>
</dbReference>
<dbReference type="FunFam" id="1.10.8.60:FF:000014">
    <property type="entry name" value="DNA-binding transcriptional regulator NtrC"/>
    <property type="match status" value="1"/>
</dbReference>
<sequence>MAGRILIVDDDPIQRRLLEEALRRFGYAPDSVDGGPAALAYLGEPRGSDIDLVILDLVMPELDGMAVLERLARAGFDRPVIVQTARGGIDTVVGAMRAGAFDFIVKPVNHERLQVAVQNALKVTALEGEIQRLKKTVAGTLTFRDLVTRSPAMERVIRLGEKAAVSMIPILIEGESGVGKEMIARAIQGTSDRRSRPFVTVNCGAIPDNLVESTLFGHEKGAFTGAVDKHVGKFQEAHTGTLFLDEVGELPLDIQVKLLRAIQEGEIDPVGARRPAKVDLRIISATNRNMIDLVKEGRFREDLYYRLNVFPIHVPPLRERREDIPDLTRHFIARFAAEEGKRKVTGLRADALDLLTSYHWPGNIRQLENTIFRAVVLSDGDVLTVDEFPQIAAQVGHASARRRVEDPLGQTSPSSGAPSGVPDDGMIGKAITGSPFAGGESRSLFADAALPRASTPVAAAPVPMSPMIGTAIGRNGTDPAPFGFLRSLADDGHIRSLNSLEEDMIRLAIEHYGGRMAEVARRLGIGRSTLYRKLREYGLDGGDAEDTVAAE</sequence>
<keyword evidence="6" id="KW-0547">Nucleotide-binding</keyword>
<proteinExistence type="predicted"/>
<keyword evidence="10" id="KW-0238">DNA-binding</keyword>
<comment type="function">
    <text evidence="16">Member of the two-component regulatory system NtrB/NtrC, which controls expression of the nitrogen-regulated (ntr) genes in response to nitrogen limitation. Phosphorylated NtrC binds directly to DNA and stimulates the formation of open promoter-sigma54-RNA polymerase complexes.</text>
</comment>
<evidence type="ECO:0000256" key="8">
    <source>
        <dbReference type="ARBA" id="ARBA00023012"/>
    </source>
</evidence>
<evidence type="ECO:0000256" key="14">
    <source>
        <dbReference type="ARBA" id="ARBA00029881"/>
    </source>
</evidence>
<dbReference type="PROSITE" id="PS00676">
    <property type="entry name" value="SIGMA54_INTERACT_2"/>
    <property type="match status" value="1"/>
</dbReference>
<dbReference type="InterPro" id="IPR002197">
    <property type="entry name" value="HTH_Fis"/>
</dbReference>
<dbReference type="PROSITE" id="PS50110">
    <property type="entry name" value="RESPONSE_REGULATORY"/>
    <property type="match status" value="1"/>
</dbReference>
<dbReference type="PRINTS" id="PR01590">
    <property type="entry name" value="HTHFIS"/>
</dbReference>
<feature type="domain" description="Sigma-54 factor interaction" evidence="19">
    <location>
        <begin position="146"/>
        <end position="376"/>
    </location>
</feature>
<dbReference type="GO" id="GO:0006355">
    <property type="term" value="P:regulation of DNA-templated transcription"/>
    <property type="evidence" value="ECO:0007669"/>
    <property type="project" value="InterPro"/>
</dbReference>
<evidence type="ECO:0000256" key="10">
    <source>
        <dbReference type="ARBA" id="ARBA00023125"/>
    </source>
</evidence>
<dbReference type="SMART" id="SM00382">
    <property type="entry name" value="AAA"/>
    <property type="match status" value="1"/>
</dbReference>
<dbReference type="Pfam" id="PF00072">
    <property type="entry name" value="Response_reg"/>
    <property type="match status" value="1"/>
</dbReference>
<evidence type="ECO:0000256" key="2">
    <source>
        <dbReference type="ARBA" id="ARBA00019059"/>
    </source>
</evidence>
<dbReference type="PANTHER" id="PTHR32071:SF95">
    <property type="entry name" value="DNA-BINDING TRANSCRIPTIONAL REGULATOR NTRC"/>
    <property type="match status" value="1"/>
</dbReference>
<dbReference type="GO" id="GO:0043565">
    <property type="term" value="F:sequence-specific DNA binding"/>
    <property type="evidence" value="ECO:0007669"/>
    <property type="project" value="InterPro"/>
</dbReference>
<evidence type="ECO:0000256" key="13">
    <source>
        <dbReference type="ARBA" id="ARBA00023231"/>
    </source>
</evidence>
<dbReference type="Gene3D" id="1.10.10.60">
    <property type="entry name" value="Homeodomain-like"/>
    <property type="match status" value="1"/>
</dbReference>
<evidence type="ECO:0000256" key="12">
    <source>
        <dbReference type="ARBA" id="ARBA00023163"/>
    </source>
</evidence>
<dbReference type="PROSITE" id="PS00688">
    <property type="entry name" value="SIGMA54_INTERACT_3"/>
    <property type="match status" value="1"/>
</dbReference>
<evidence type="ECO:0000256" key="3">
    <source>
        <dbReference type="ARBA" id="ARBA00022490"/>
    </source>
</evidence>
<dbReference type="InterPro" id="IPR058031">
    <property type="entry name" value="AAA_lid_NorR"/>
</dbReference>
<dbReference type="SUPFAM" id="SSF52540">
    <property type="entry name" value="P-loop containing nucleoside triphosphate hydrolases"/>
    <property type="match status" value="1"/>
</dbReference>
<name>A0A1E3GYM5_9HYPH</name>
<evidence type="ECO:0000256" key="4">
    <source>
        <dbReference type="ARBA" id="ARBA00022491"/>
    </source>
</evidence>
<dbReference type="InterPro" id="IPR025944">
    <property type="entry name" value="Sigma_54_int_dom_CS"/>
</dbReference>
<dbReference type="Pfam" id="PF25601">
    <property type="entry name" value="AAA_lid_14"/>
    <property type="match status" value="1"/>
</dbReference>
<dbReference type="InterPro" id="IPR011006">
    <property type="entry name" value="CheY-like_superfamily"/>
</dbReference>
<dbReference type="FunFam" id="3.40.50.300:FF:000006">
    <property type="entry name" value="DNA-binding transcriptional regulator NtrC"/>
    <property type="match status" value="1"/>
</dbReference>
<gene>
    <name evidence="21" type="primary">zraR_3</name>
    <name evidence="21" type="ORF">A6302_04055</name>
</gene>
<dbReference type="InterPro" id="IPR003593">
    <property type="entry name" value="AAA+_ATPase"/>
</dbReference>
<dbReference type="InterPro" id="IPR025662">
    <property type="entry name" value="Sigma_54_int_dom_ATP-bd_1"/>
</dbReference>
<evidence type="ECO:0000256" key="5">
    <source>
        <dbReference type="ARBA" id="ARBA00022553"/>
    </source>
</evidence>
<dbReference type="InterPro" id="IPR025943">
    <property type="entry name" value="Sigma_54_int_dom_ATP-bd_2"/>
</dbReference>
<evidence type="ECO:0000256" key="7">
    <source>
        <dbReference type="ARBA" id="ARBA00022840"/>
    </source>
</evidence>
<protein>
    <recommendedName>
        <fullName evidence="2">DNA-binding transcriptional regulator NtrC</fullName>
    </recommendedName>
    <alternativeName>
        <fullName evidence="14">Nitrogen regulation protein NR(I)</fullName>
    </alternativeName>
    <alternativeName>
        <fullName evidence="15">Nitrogen regulator I</fullName>
    </alternativeName>
</protein>
<evidence type="ECO:0000259" key="20">
    <source>
        <dbReference type="PROSITE" id="PS50110"/>
    </source>
</evidence>
<dbReference type="GO" id="GO:0005524">
    <property type="term" value="F:ATP binding"/>
    <property type="evidence" value="ECO:0007669"/>
    <property type="project" value="UniProtKB-KW"/>
</dbReference>
<feature type="region of interest" description="Disordered" evidence="18">
    <location>
        <begin position="399"/>
        <end position="432"/>
    </location>
</feature>
<keyword evidence="4" id="KW-0678">Repressor</keyword>
<evidence type="ECO:0000256" key="11">
    <source>
        <dbReference type="ARBA" id="ARBA00023159"/>
    </source>
</evidence>
<dbReference type="PROSITE" id="PS50045">
    <property type="entry name" value="SIGMA54_INTERACT_4"/>
    <property type="match status" value="1"/>
</dbReference>
<dbReference type="SUPFAM" id="SSF46689">
    <property type="entry name" value="Homeodomain-like"/>
    <property type="match status" value="1"/>
</dbReference>
<dbReference type="CDD" id="cd00009">
    <property type="entry name" value="AAA"/>
    <property type="match status" value="1"/>
</dbReference>
<dbReference type="PANTHER" id="PTHR32071">
    <property type="entry name" value="TRANSCRIPTIONAL REGULATORY PROTEIN"/>
    <property type="match status" value="1"/>
</dbReference>
<evidence type="ECO:0000256" key="1">
    <source>
        <dbReference type="ARBA" id="ARBA00004496"/>
    </source>
</evidence>
<dbReference type="EMBL" id="MCRJ01000149">
    <property type="protein sequence ID" value="ODN68646.1"/>
    <property type="molecule type" value="Genomic_DNA"/>
</dbReference>